<dbReference type="PANTHER" id="PTHR42790">
    <property type="entry name" value="AMINOTRANSFERASE"/>
    <property type="match status" value="1"/>
</dbReference>
<dbReference type="Gene3D" id="3.90.1150.10">
    <property type="entry name" value="Aspartate Aminotransferase, domain 1"/>
    <property type="match status" value="1"/>
</dbReference>
<dbReference type="InterPro" id="IPR050859">
    <property type="entry name" value="Class-I_PLP-dep_aminotransf"/>
</dbReference>
<keyword evidence="3" id="KW-0808">Transferase</keyword>
<evidence type="ECO:0000259" key="5">
    <source>
        <dbReference type="Pfam" id="PF00155"/>
    </source>
</evidence>
<dbReference type="GO" id="GO:0008483">
    <property type="term" value="F:transaminase activity"/>
    <property type="evidence" value="ECO:0007669"/>
    <property type="project" value="UniProtKB-KW"/>
</dbReference>
<evidence type="ECO:0000256" key="3">
    <source>
        <dbReference type="ARBA" id="ARBA00022679"/>
    </source>
</evidence>
<dbReference type="Pfam" id="PF00155">
    <property type="entry name" value="Aminotran_1_2"/>
    <property type="match status" value="1"/>
</dbReference>
<sequence>VDFGHSVFTQWVANQFLESKDFHTHITILRGQLKQRRDELIAELEGTLGDRVECFVPEGGIHVWCKVKGKFDEYHLLGESIRNGVAFVPGSVLGSKNEYIRFTFGRANIEQIQLGIKRFADTLNEIS</sequence>
<reference evidence="6 7" key="1">
    <citation type="journal article" date="2019" name="Environ. Microbiol.">
        <title>An active ?-lactamase is a part of an orchestrated cell wall stress resistance network of Bacillus subtilis and related rhizosphere species.</title>
        <authorList>
            <person name="Bucher T."/>
            <person name="Keren-Paz A."/>
            <person name="Hausser J."/>
            <person name="Olender T."/>
            <person name="Cytryn E."/>
            <person name="Kolodkin-Gal I."/>
        </authorList>
    </citation>
    <scope>NUCLEOTIDE SEQUENCE [LARGE SCALE GENOMIC DNA]</scope>
    <source>
        <strain evidence="6 7">I32</strain>
    </source>
</reference>
<comment type="caution">
    <text evidence="6">The sequence shown here is derived from an EMBL/GenBank/DDBJ whole genome shotgun (WGS) entry which is preliminary data.</text>
</comment>
<accession>A0A9X9A634</accession>
<gene>
    <name evidence="6" type="ORF">FC695_26120</name>
</gene>
<protein>
    <submittedName>
        <fullName evidence="6">PLP-dependent aminotransferase family protein</fullName>
    </submittedName>
</protein>
<feature type="domain" description="Aminotransferase class I/classII large" evidence="5">
    <location>
        <begin position="6"/>
        <end position="112"/>
    </location>
</feature>
<dbReference type="SUPFAM" id="SSF53383">
    <property type="entry name" value="PLP-dependent transferases"/>
    <property type="match status" value="1"/>
</dbReference>
<dbReference type="AlphaFoldDB" id="A0A9X9A634"/>
<dbReference type="PANTHER" id="PTHR42790:SF19">
    <property type="entry name" value="KYNURENINE_ALPHA-AMINOADIPATE AMINOTRANSFERASE, MITOCHONDRIAL"/>
    <property type="match status" value="1"/>
</dbReference>
<dbReference type="InterPro" id="IPR004839">
    <property type="entry name" value="Aminotransferase_I/II_large"/>
</dbReference>
<evidence type="ECO:0000313" key="6">
    <source>
        <dbReference type="EMBL" id="TKI96523.1"/>
    </source>
</evidence>
<dbReference type="GO" id="GO:1901605">
    <property type="term" value="P:alpha-amino acid metabolic process"/>
    <property type="evidence" value="ECO:0007669"/>
    <property type="project" value="TreeGrafter"/>
</dbReference>
<dbReference type="Proteomes" id="UP000308444">
    <property type="component" value="Unassembled WGS sequence"/>
</dbReference>
<dbReference type="GO" id="GO:0030170">
    <property type="term" value="F:pyridoxal phosphate binding"/>
    <property type="evidence" value="ECO:0007669"/>
    <property type="project" value="InterPro"/>
</dbReference>
<proteinExistence type="predicted"/>
<name>A0A9X9A634_BACCE</name>
<comment type="cofactor">
    <cofactor evidence="1">
        <name>pyridoxal 5'-phosphate</name>
        <dbReference type="ChEBI" id="CHEBI:597326"/>
    </cofactor>
</comment>
<feature type="non-terminal residue" evidence="6">
    <location>
        <position position="1"/>
    </location>
</feature>
<keyword evidence="4" id="KW-0663">Pyridoxal phosphate</keyword>
<evidence type="ECO:0000256" key="4">
    <source>
        <dbReference type="ARBA" id="ARBA00022898"/>
    </source>
</evidence>
<organism evidence="6 7">
    <name type="scientific">Bacillus cereus</name>
    <dbReference type="NCBI Taxonomy" id="1396"/>
    <lineage>
        <taxon>Bacteria</taxon>
        <taxon>Bacillati</taxon>
        <taxon>Bacillota</taxon>
        <taxon>Bacilli</taxon>
        <taxon>Bacillales</taxon>
        <taxon>Bacillaceae</taxon>
        <taxon>Bacillus</taxon>
        <taxon>Bacillus cereus group</taxon>
    </lineage>
</organism>
<dbReference type="InterPro" id="IPR015424">
    <property type="entry name" value="PyrdxlP-dep_Trfase"/>
</dbReference>
<evidence type="ECO:0000256" key="1">
    <source>
        <dbReference type="ARBA" id="ARBA00001933"/>
    </source>
</evidence>
<dbReference type="EMBL" id="SZOH01002165">
    <property type="protein sequence ID" value="TKI96523.1"/>
    <property type="molecule type" value="Genomic_DNA"/>
</dbReference>
<evidence type="ECO:0000313" key="7">
    <source>
        <dbReference type="Proteomes" id="UP000308444"/>
    </source>
</evidence>
<evidence type="ECO:0000256" key="2">
    <source>
        <dbReference type="ARBA" id="ARBA00022576"/>
    </source>
</evidence>
<dbReference type="InterPro" id="IPR015422">
    <property type="entry name" value="PyrdxlP-dep_Trfase_small"/>
</dbReference>
<keyword evidence="2 6" id="KW-0032">Aminotransferase</keyword>